<dbReference type="PANTHER" id="PTHR48081">
    <property type="entry name" value="AB HYDROLASE SUPERFAMILY PROTEIN C4A8.06C"/>
    <property type="match status" value="1"/>
</dbReference>
<dbReference type="Pfam" id="PF07859">
    <property type="entry name" value="Abhydrolase_3"/>
    <property type="match status" value="1"/>
</dbReference>
<comment type="caution">
    <text evidence="5">The sequence shown here is derived from an EMBL/GenBank/DDBJ whole genome shotgun (WGS) entry which is preliminary data.</text>
</comment>
<evidence type="ECO:0000256" key="3">
    <source>
        <dbReference type="PROSITE-ProRule" id="PRU10038"/>
    </source>
</evidence>
<dbReference type="PANTHER" id="PTHR48081:SF8">
    <property type="entry name" value="ALPHA_BETA HYDROLASE FOLD-3 DOMAIN-CONTAINING PROTEIN-RELATED"/>
    <property type="match status" value="1"/>
</dbReference>
<evidence type="ECO:0000256" key="1">
    <source>
        <dbReference type="ARBA" id="ARBA00010515"/>
    </source>
</evidence>
<dbReference type="SUPFAM" id="SSF53474">
    <property type="entry name" value="alpha/beta-Hydrolases"/>
    <property type="match status" value="1"/>
</dbReference>
<dbReference type="Gene3D" id="3.40.50.1820">
    <property type="entry name" value="alpha/beta hydrolase"/>
    <property type="match status" value="1"/>
</dbReference>
<evidence type="ECO:0000259" key="4">
    <source>
        <dbReference type="Pfam" id="PF07859"/>
    </source>
</evidence>
<evidence type="ECO:0000313" key="5">
    <source>
        <dbReference type="EMBL" id="MDT8760190.1"/>
    </source>
</evidence>
<keyword evidence="2 5" id="KW-0378">Hydrolase</keyword>
<accession>A0ABU3N9X6</accession>
<dbReference type="PROSITE" id="PS01174">
    <property type="entry name" value="LIPASE_GDXG_SER"/>
    <property type="match status" value="1"/>
</dbReference>
<feature type="active site" evidence="3">
    <location>
        <position position="159"/>
    </location>
</feature>
<protein>
    <submittedName>
        <fullName evidence="5">Alpha/beta hydrolase</fullName>
    </submittedName>
</protein>
<organism evidence="5">
    <name type="scientific">Sphingomonas psychrotolerans</name>
    <dbReference type="NCBI Taxonomy" id="1327635"/>
    <lineage>
        <taxon>Bacteria</taxon>
        <taxon>Pseudomonadati</taxon>
        <taxon>Pseudomonadota</taxon>
        <taxon>Alphaproteobacteria</taxon>
        <taxon>Sphingomonadales</taxon>
        <taxon>Sphingomonadaceae</taxon>
        <taxon>Sphingomonas</taxon>
    </lineage>
</organism>
<dbReference type="GO" id="GO:0016787">
    <property type="term" value="F:hydrolase activity"/>
    <property type="evidence" value="ECO:0007669"/>
    <property type="project" value="UniProtKB-KW"/>
</dbReference>
<gene>
    <name evidence="5" type="ORF">MZO42_15930</name>
</gene>
<evidence type="ECO:0000256" key="2">
    <source>
        <dbReference type="ARBA" id="ARBA00022801"/>
    </source>
</evidence>
<dbReference type="InterPro" id="IPR033140">
    <property type="entry name" value="Lipase_GDXG_put_SER_AS"/>
</dbReference>
<dbReference type="EMBL" id="JALMLT010000004">
    <property type="protein sequence ID" value="MDT8760190.1"/>
    <property type="molecule type" value="Genomic_DNA"/>
</dbReference>
<dbReference type="InterPro" id="IPR029058">
    <property type="entry name" value="AB_hydrolase_fold"/>
</dbReference>
<dbReference type="InterPro" id="IPR013094">
    <property type="entry name" value="AB_hydrolase_3"/>
</dbReference>
<name>A0ABU3N9X6_9SPHN</name>
<proteinExistence type="inferred from homology"/>
<sequence length="309" mass="32387">MRAIDEPELAAGLAAYLAIVRRQGSPPPLETSRLQADRDAHRIAYPRPAGMRVVNTHAVGGGQETPVRIYRPAGDEVQPAIVYLHGGGFTAGSIESYDGLATALAEASGASVISVQYARLPEATPRAVLAQCCSVLDWVVRMAEVLRIDAARLAVAGDSAGAFLATHLAIAARDARGPLLVCQLLAYGVYALEAAAGDPGLPATAIEAMIATYRECSARDATPLPAPAQVGDLAGLPPAILLTGEYDALRAEGLDHASRLRAAGVPVTERIASAMCHGFLRAVAFSEAARAEMRWLGAICRNHLQPRTD</sequence>
<dbReference type="InterPro" id="IPR050300">
    <property type="entry name" value="GDXG_lipolytic_enzyme"/>
</dbReference>
<reference evidence="5" key="1">
    <citation type="submission" date="2022-04" db="EMBL/GenBank/DDBJ databases">
        <title>Tomato heritable bacteria conferring resistance against bacterial wilt.</title>
        <authorList>
            <person name="Yin J."/>
        </authorList>
    </citation>
    <scope>NUCLEOTIDE SEQUENCE</scope>
    <source>
        <strain evidence="5">Cra20</strain>
    </source>
</reference>
<feature type="domain" description="Alpha/beta hydrolase fold-3" evidence="4">
    <location>
        <begin position="81"/>
        <end position="280"/>
    </location>
</feature>
<comment type="similarity">
    <text evidence="1">Belongs to the 'GDXG' lipolytic enzyme family.</text>
</comment>